<organism evidence="9 10">
    <name type="scientific">Colletotrichum plurivorum</name>
    <dbReference type="NCBI Taxonomy" id="2175906"/>
    <lineage>
        <taxon>Eukaryota</taxon>
        <taxon>Fungi</taxon>
        <taxon>Dikarya</taxon>
        <taxon>Ascomycota</taxon>
        <taxon>Pezizomycotina</taxon>
        <taxon>Sordariomycetes</taxon>
        <taxon>Hypocreomycetidae</taxon>
        <taxon>Glomerellales</taxon>
        <taxon>Glomerellaceae</taxon>
        <taxon>Colletotrichum</taxon>
        <taxon>Colletotrichum orchidearum species complex</taxon>
    </lineage>
</organism>
<dbReference type="EMBL" id="WIGO01000015">
    <property type="protein sequence ID" value="KAF6839110.1"/>
    <property type="molecule type" value="Genomic_DNA"/>
</dbReference>
<evidence type="ECO:0000256" key="2">
    <source>
        <dbReference type="ARBA" id="ARBA00009155"/>
    </source>
</evidence>
<feature type="domain" description="S1 motif" evidence="8">
    <location>
        <begin position="122"/>
        <end position="202"/>
    </location>
</feature>
<comment type="similarity">
    <text evidence="2">Belongs to the RRP4 family.</text>
</comment>
<proteinExistence type="inferred from homology"/>
<dbReference type="GO" id="GO:0000176">
    <property type="term" value="C:nuclear exosome (RNase complex)"/>
    <property type="evidence" value="ECO:0007669"/>
    <property type="project" value="TreeGrafter"/>
</dbReference>
<dbReference type="AlphaFoldDB" id="A0A8H6KWZ9"/>
<dbReference type="PANTHER" id="PTHR21321:SF4">
    <property type="entry name" value="EXOSOME COMPLEX COMPONENT RRP4"/>
    <property type="match status" value="1"/>
</dbReference>
<dbReference type="GO" id="GO:0071035">
    <property type="term" value="P:nuclear polyadenylation-dependent rRNA catabolic process"/>
    <property type="evidence" value="ECO:0007669"/>
    <property type="project" value="TreeGrafter"/>
</dbReference>
<evidence type="ECO:0000313" key="10">
    <source>
        <dbReference type="Proteomes" id="UP000654918"/>
    </source>
</evidence>
<reference evidence="9" key="1">
    <citation type="journal article" date="2020" name="Phytopathology">
        <title>Genome Sequence Resources of Colletotrichum truncatum, C. plurivorum, C. musicola, and C. sojae: Four Species Pathogenic to Soybean (Glycine max).</title>
        <authorList>
            <person name="Rogerio F."/>
            <person name="Boufleur T.R."/>
            <person name="Ciampi-Guillardi M."/>
            <person name="Sukno S.A."/>
            <person name="Thon M.R."/>
            <person name="Massola Junior N.S."/>
            <person name="Baroncelli R."/>
        </authorList>
    </citation>
    <scope>NUCLEOTIDE SEQUENCE</scope>
    <source>
        <strain evidence="9">LFN00145</strain>
    </source>
</reference>
<dbReference type="GO" id="GO:0071038">
    <property type="term" value="P:TRAMP-dependent tRNA surveillance pathway"/>
    <property type="evidence" value="ECO:0007669"/>
    <property type="project" value="TreeGrafter"/>
</dbReference>
<dbReference type="GO" id="GO:0071051">
    <property type="term" value="P:poly(A)-dependent snoRNA 3'-end processing"/>
    <property type="evidence" value="ECO:0007669"/>
    <property type="project" value="TreeGrafter"/>
</dbReference>
<dbReference type="GO" id="GO:0000177">
    <property type="term" value="C:cytoplasmic exosome (RNase complex)"/>
    <property type="evidence" value="ECO:0007669"/>
    <property type="project" value="TreeGrafter"/>
</dbReference>
<keyword evidence="3" id="KW-0698">rRNA processing</keyword>
<dbReference type="GO" id="GO:0003723">
    <property type="term" value="F:RNA binding"/>
    <property type="evidence" value="ECO:0007669"/>
    <property type="project" value="UniProtKB-KW"/>
</dbReference>
<keyword evidence="4" id="KW-0271">Exosome</keyword>
<accession>A0A8H6KWZ9</accession>
<feature type="compositionally biased region" description="Acidic residues" evidence="7">
    <location>
        <begin position="24"/>
        <end position="36"/>
    </location>
</feature>
<evidence type="ECO:0000256" key="6">
    <source>
        <dbReference type="ARBA" id="ARBA00023242"/>
    </source>
</evidence>
<dbReference type="InterPro" id="IPR012340">
    <property type="entry name" value="NA-bd_OB-fold"/>
</dbReference>
<dbReference type="Gene3D" id="2.40.50.140">
    <property type="entry name" value="Nucleic acid-binding proteins"/>
    <property type="match status" value="1"/>
</dbReference>
<dbReference type="CDD" id="cd05789">
    <property type="entry name" value="S1_Rrp4"/>
    <property type="match status" value="1"/>
</dbReference>
<dbReference type="SMART" id="SM00316">
    <property type="entry name" value="S1"/>
    <property type="match status" value="1"/>
</dbReference>
<keyword evidence="5" id="KW-0694">RNA-binding</keyword>
<gene>
    <name evidence="9" type="ORF">CPLU01_02124</name>
</gene>
<keyword evidence="6" id="KW-0539">Nucleus</keyword>
<dbReference type="Pfam" id="PF21266">
    <property type="entry name" value="S1_RRP4"/>
    <property type="match status" value="1"/>
</dbReference>
<dbReference type="FunFam" id="2.40.50.140:FF:000038">
    <property type="entry name" value="Exosome complex component RRP4"/>
    <property type="match status" value="1"/>
</dbReference>
<dbReference type="GO" id="GO:0034475">
    <property type="term" value="P:U4 snRNA 3'-end processing"/>
    <property type="evidence" value="ECO:0007669"/>
    <property type="project" value="TreeGrafter"/>
</dbReference>
<dbReference type="Gene3D" id="2.40.50.100">
    <property type="match status" value="1"/>
</dbReference>
<dbReference type="Proteomes" id="UP000654918">
    <property type="component" value="Unassembled WGS sequence"/>
</dbReference>
<dbReference type="InterPro" id="IPR003029">
    <property type="entry name" value="S1_domain"/>
</dbReference>
<dbReference type="SUPFAM" id="SSF54791">
    <property type="entry name" value="Eukaryotic type KH-domain (KH-domain type I)"/>
    <property type="match status" value="1"/>
</dbReference>
<keyword evidence="10" id="KW-1185">Reference proteome</keyword>
<protein>
    <submittedName>
        <fullName evidence="9">Exosome complex component rrp4</fullName>
    </submittedName>
</protein>
<evidence type="ECO:0000256" key="5">
    <source>
        <dbReference type="ARBA" id="ARBA00022884"/>
    </source>
</evidence>
<sequence length="359" mass="38881">MPITILAPRGTPVRPKPTQQASDSDSDSDGGVDIEGDVSMRPAKRARGEAYEIVTPGEIITDDPQWMSSPGYDATETDEQNRGHGTYVTPSTTDIVSSVAGTVTRTNKLLSVRPLRARYTPEIGDLVVGRIVEVQAKRWRVDVGSSQLAILQISAINLPGGILRKRTDTDELQIRSFFAEGDLVVAEVQQLHQDGAASLHTRSLKYGKLRNGVFAAVSGTGGGGGVVRAKRQQWVMDAARGSAKVHVTLGVNGYIWISKHVEGEAAESSSSVGVNRMEETVSANVYSSQNDRIDVETVREIARIRAVILALVENGLRVDEDMVVRGYKEAVEMGLESIEDDIYLGGERGKRLAEALLKE</sequence>
<feature type="region of interest" description="Disordered" evidence="7">
    <location>
        <begin position="62"/>
        <end position="83"/>
    </location>
</feature>
<dbReference type="GO" id="GO:0071034">
    <property type="term" value="P:CUT catabolic process"/>
    <property type="evidence" value="ECO:0007669"/>
    <property type="project" value="TreeGrafter"/>
</dbReference>
<evidence type="ECO:0000313" key="9">
    <source>
        <dbReference type="EMBL" id="KAF6839110.1"/>
    </source>
</evidence>
<feature type="region of interest" description="Disordered" evidence="7">
    <location>
        <begin position="1"/>
        <end position="45"/>
    </location>
</feature>
<dbReference type="InterPro" id="IPR036612">
    <property type="entry name" value="KH_dom_type_1_sf"/>
</dbReference>
<evidence type="ECO:0000256" key="7">
    <source>
        <dbReference type="SAM" id="MobiDB-lite"/>
    </source>
</evidence>
<evidence type="ECO:0000256" key="4">
    <source>
        <dbReference type="ARBA" id="ARBA00022835"/>
    </source>
</evidence>
<evidence type="ECO:0000256" key="3">
    <source>
        <dbReference type="ARBA" id="ARBA00022552"/>
    </source>
</evidence>
<comment type="caution">
    <text evidence="9">The sequence shown here is derived from an EMBL/GenBank/DDBJ whole genome shotgun (WGS) entry which is preliminary data.</text>
</comment>
<name>A0A8H6KWZ9_9PEZI</name>
<dbReference type="InterPro" id="IPR048565">
    <property type="entry name" value="S1_RRP4"/>
</dbReference>
<evidence type="ECO:0000256" key="1">
    <source>
        <dbReference type="ARBA" id="ARBA00004123"/>
    </source>
</evidence>
<evidence type="ECO:0000259" key="8">
    <source>
        <dbReference type="SMART" id="SM00316"/>
    </source>
</evidence>
<dbReference type="SUPFAM" id="SSF110324">
    <property type="entry name" value="Ribosomal L27 protein-like"/>
    <property type="match status" value="1"/>
</dbReference>
<dbReference type="GO" id="GO:0000467">
    <property type="term" value="P:exonucleolytic trimming to generate mature 3'-end of 5.8S rRNA from tricistronic rRNA transcript (SSU-rRNA, 5.8S rRNA, LSU-rRNA)"/>
    <property type="evidence" value="ECO:0007669"/>
    <property type="project" value="TreeGrafter"/>
</dbReference>
<dbReference type="GO" id="GO:0071028">
    <property type="term" value="P:nuclear mRNA surveillance"/>
    <property type="evidence" value="ECO:0007669"/>
    <property type="project" value="UniProtKB-ARBA"/>
</dbReference>
<dbReference type="PANTHER" id="PTHR21321">
    <property type="entry name" value="PNAS-3 RELATED"/>
    <property type="match status" value="1"/>
</dbReference>
<dbReference type="SUPFAM" id="SSF50249">
    <property type="entry name" value="Nucleic acid-binding proteins"/>
    <property type="match status" value="1"/>
</dbReference>
<dbReference type="InterPro" id="IPR026699">
    <property type="entry name" value="Exosome_RNA_bind1/RRP40/RRP4"/>
</dbReference>
<comment type="subcellular location">
    <subcellularLocation>
        <location evidence="1">Nucleus</location>
    </subcellularLocation>
</comment>